<evidence type="ECO:0000313" key="3">
    <source>
        <dbReference type="Proteomes" id="UP000198507"/>
    </source>
</evidence>
<name>A0A1I0DN31_9ACTN</name>
<reference evidence="3" key="1">
    <citation type="submission" date="2016-10" db="EMBL/GenBank/DDBJ databases">
        <authorList>
            <person name="Varghese N."/>
            <person name="Submissions S."/>
        </authorList>
    </citation>
    <scope>NUCLEOTIDE SEQUENCE [LARGE SCALE GENOMIC DNA]</scope>
    <source>
        <strain evidence="3">DSM 44209</strain>
    </source>
</reference>
<gene>
    <name evidence="2" type="ORF">SAMN04488546_1998</name>
</gene>
<evidence type="ECO:0000313" key="2">
    <source>
        <dbReference type="EMBL" id="SET33105.1"/>
    </source>
</evidence>
<evidence type="ECO:0000256" key="1">
    <source>
        <dbReference type="SAM" id="MobiDB-lite"/>
    </source>
</evidence>
<proteinExistence type="predicted"/>
<dbReference type="EMBL" id="FOIE01000004">
    <property type="protein sequence ID" value="SET33105.1"/>
    <property type="molecule type" value="Genomic_DNA"/>
</dbReference>
<organism evidence="2 3">
    <name type="scientific">Geodermatophilus poikilotrophus</name>
    <dbReference type="NCBI Taxonomy" id="1333667"/>
    <lineage>
        <taxon>Bacteria</taxon>
        <taxon>Bacillati</taxon>
        <taxon>Actinomycetota</taxon>
        <taxon>Actinomycetes</taxon>
        <taxon>Geodermatophilales</taxon>
        <taxon>Geodermatophilaceae</taxon>
        <taxon>Geodermatophilus</taxon>
    </lineage>
</organism>
<dbReference type="Proteomes" id="UP000198507">
    <property type="component" value="Unassembled WGS sequence"/>
</dbReference>
<evidence type="ECO:0008006" key="4">
    <source>
        <dbReference type="Google" id="ProtNLM"/>
    </source>
</evidence>
<feature type="region of interest" description="Disordered" evidence="1">
    <location>
        <begin position="49"/>
        <end position="70"/>
    </location>
</feature>
<protein>
    <recommendedName>
        <fullName evidence="4">PhiRv1 phage protein</fullName>
    </recommendedName>
</protein>
<keyword evidence="3" id="KW-1185">Reference proteome</keyword>
<dbReference type="AlphaFoldDB" id="A0A1I0DN31"/>
<accession>A0A1I0DN31</accession>
<sequence length="70" mass="7875">MSWTHHRARVAALSRDRASDDPELLDARRRLRAERLAKAIRETVDAAPPLTDPQRRELAALLHDPAGGTR</sequence>
<dbReference type="RefSeq" id="WP_091443186.1">
    <property type="nucleotide sequence ID" value="NZ_FOIE01000004.1"/>
</dbReference>